<dbReference type="HOGENOM" id="CLU_049342_0_0_1"/>
<reference evidence="4 5" key="1">
    <citation type="journal article" date="2012" name="Science">
        <title>The Paleozoic origin of enzymatic lignin decomposition reconstructed from 31 fungal genomes.</title>
        <authorList>
            <person name="Floudas D."/>
            <person name="Binder M."/>
            <person name="Riley R."/>
            <person name="Barry K."/>
            <person name="Blanchette R.A."/>
            <person name="Henrissat B."/>
            <person name="Martinez A.T."/>
            <person name="Otillar R."/>
            <person name="Spatafora J.W."/>
            <person name="Yadav J.S."/>
            <person name="Aerts A."/>
            <person name="Benoit I."/>
            <person name="Boyd A."/>
            <person name="Carlson A."/>
            <person name="Copeland A."/>
            <person name="Coutinho P.M."/>
            <person name="de Vries R.P."/>
            <person name="Ferreira P."/>
            <person name="Findley K."/>
            <person name="Foster B."/>
            <person name="Gaskell J."/>
            <person name="Glotzer D."/>
            <person name="Gorecki P."/>
            <person name="Heitman J."/>
            <person name="Hesse C."/>
            <person name="Hori C."/>
            <person name="Igarashi K."/>
            <person name="Jurgens J.A."/>
            <person name="Kallen N."/>
            <person name="Kersten P."/>
            <person name="Kohler A."/>
            <person name="Kuees U."/>
            <person name="Kumar T.K.A."/>
            <person name="Kuo A."/>
            <person name="LaButti K."/>
            <person name="Larrondo L.F."/>
            <person name="Lindquist E."/>
            <person name="Ling A."/>
            <person name="Lombard V."/>
            <person name="Lucas S."/>
            <person name="Lundell T."/>
            <person name="Martin R."/>
            <person name="McLaughlin D.J."/>
            <person name="Morgenstern I."/>
            <person name="Morin E."/>
            <person name="Murat C."/>
            <person name="Nagy L.G."/>
            <person name="Nolan M."/>
            <person name="Ohm R.A."/>
            <person name="Patyshakuliyeva A."/>
            <person name="Rokas A."/>
            <person name="Ruiz-Duenas F.J."/>
            <person name="Sabat G."/>
            <person name="Salamov A."/>
            <person name="Samejima M."/>
            <person name="Schmutz J."/>
            <person name="Slot J.C."/>
            <person name="St John F."/>
            <person name="Stenlid J."/>
            <person name="Sun H."/>
            <person name="Sun S."/>
            <person name="Syed K."/>
            <person name="Tsang A."/>
            <person name="Wiebenga A."/>
            <person name="Young D."/>
            <person name="Pisabarro A."/>
            <person name="Eastwood D.C."/>
            <person name="Martin F."/>
            <person name="Cullen D."/>
            <person name="Grigoriev I.V."/>
            <person name="Hibbett D.S."/>
        </authorList>
    </citation>
    <scope>NUCLEOTIDE SEQUENCE</scope>
    <source>
        <strain evidence="5">FP-58527</strain>
    </source>
</reference>
<feature type="repeat" description="WD" evidence="3">
    <location>
        <begin position="13"/>
        <end position="46"/>
    </location>
</feature>
<gene>
    <name evidence="4" type="ORF">FOMPIDRAFT_1127984</name>
</gene>
<dbReference type="Gene3D" id="2.130.10.10">
    <property type="entry name" value="YVTN repeat-like/Quinoprotein amine dehydrogenase"/>
    <property type="match status" value="1"/>
</dbReference>
<dbReference type="InterPro" id="IPR019775">
    <property type="entry name" value="WD40_repeat_CS"/>
</dbReference>
<dbReference type="InParanoid" id="S8E323"/>
<dbReference type="SMART" id="SM00320">
    <property type="entry name" value="WD40"/>
    <property type="match status" value="3"/>
</dbReference>
<keyword evidence="1 3" id="KW-0853">WD repeat</keyword>
<dbReference type="InterPro" id="IPR001680">
    <property type="entry name" value="WD40_rpt"/>
</dbReference>
<protein>
    <submittedName>
        <fullName evidence="4">Uncharacterized protein</fullName>
    </submittedName>
</protein>
<dbReference type="PROSITE" id="PS50082">
    <property type="entry name" value="WD_REPEATS_2"/>
    <property type="match status" value="1"/>
</dbReference>
<accession>S8E323</accession>
<dbReference type="SUPFAM" id="SSF50978">
    <property type="entry name" value="WD40 repeat-like"/>
    <property type="match status" value="1"/>
</dbReference>
<dbReference type="Pfam" id="PF00400">
    <property type="entry name" value="WD40"/>
    <property type="match status" value="1"/>
</dbReference>
<dbReference type="Proteomes" id="UP000015241">
    <property type="component" value="Unassembled WGS sequence"/>
</dbReference>
<evidence type="ECO:0000313" key="5">
    <source>
        <dbReference type="Proteomes" id="UP000015241"/>
    </source>
</evidence>
<dbReference type="InterPro" id="IPR036322">
    <property type="entry name" value="WD40_repeat_dom_sf"/>
</dbReference>
<evidence type="ECO:0000313" key="4">
    <source>
        <dbReference type="EMBL" id="EPS97773.1"/>
    </source>
</evidence>
<evidence type="ECO:0000256" key="1">
    <source>
        <dbReference type="ARBA" id="ARBA00022574"/>
    </source>
</evidence>
<dbReference type="EMBL" id="KE504173">
    <property type="protein sequence ID" value="EPS97773.1"/>
    <property type="molecule type" value="Genomic_DNA"/>
</dbReference>
<dbReference type="OrthoDB" id="2627610at2759"/>
<dbReference type="STRING" id="743788.S8E323"/>
<dbReference type="PANTHER" id="PTHR22847:SF637">
    <property type="entry name" value="WD REPEAT DOMAIN 5B"/>
    <property type="match status" value="1"/>
</dbReference>
<evidence type="ECO:0000256" key="3">
    <source>
        <dbReference type="PROSITE-ProRule" id="PRU00221"/>
    </source>
</evidence>
<proteinExistence type="predicted"/>
<dbReference type="GO" id="GO:1990234">
    <property type="term" value="C:transferase complex"/>
    <property type="evidence" value="ECO:0007669"/>
    <property type="project" value="UniProtKB-ARBA"/>
</dbReference>
<organism evidence="4 5">
    <name type="scientific">Fomitopsis schrenkii</name>
    <name type="common">Brown rot fungus</name>
    <dbReference type="NCBI Taxonomy" id="2126942"/>
    <lineage>
        <taxon>Eukaryota</taxon>
        <taxon>Fungi</taxon>
        <taxon>Dikarya</taxon>
        <taxon>Basidiomycota</taxon>
        <taxon>Agaricomycotina</taxon>
        <taxon>Agaricomycetes</taxon>
        <taxon>Polyporales</taxon>
        <taxon>Fomitopsis</taxon>
    </lineage>
</organism>
<evidence type="ECO:0000256" key="2">
    <source>
        <dbReference type="ARBA" id="ARBA00022737"/>
    </source>
</evidence>
<name>S8E323_FOMSC</name>
<sequence>MSTTAYVLQHHLNDGHSGTINALAFSPDGMYLASGSDDESVIVWNLPLGRYFYRCLFRSPVDSLLWNPVEEETLIVGCQSGALKQIRNFSLDEHEEYDIRLGSRSHIYCLDYHPATRRLAVGMGTEVHITREVSPNNFSGDIRLPHPHEGHGSGDTRDRAVALKFDQSGLHLVVTYLNHGVRCYDVKTSNQLWRIQSPASHAAMCVFLRYVLLLQLTINVRGHSAVSPDFRSIAVHNFMDGIHLYRIGAFDRLKSPRLYPFDSNPDQRIALQVSFAHGGKALVCGSSTGNVCIWDVASGDFFQQLDHNGIVCSHEQSGYIATGSVAVGGKASVKVWRAKIGACTCTC</sequence>
<dbReference type="InterPro" id="IPR015943">
    <property type="entry name" value="WD40/YVTN_repeat-like_dom_sf"/>
</dbReference>
<keyword evidence="2" id="KW-0677">Repeat</keyword>
<dbReference type="eggNOG" id="KOG0266">
    <property type="taxonomic scope" value="Eukaryota"/>
</dbReference>
<dbReference type="AlphaFoldDB" id="S8E323"/>
<dbReference type="PANTHER" id="PTHR22847">
    <property type="entry name" value="WD40 REPEAT PROTEIN"/>
    <property type="match status" value="1"/>
</dbReference>
<keyword evidence="5" id="KW-1185">Reference proteome</keyword>
<dbReference type="PROSITE" id="PS00678">
    <property type="entry name" value="WD_REPEATS_1"/>
    <property type="match status" value="1"/>
</dbReference>
<dbReference type="PROSITE" id="PS50294">
    <property type="entry name" value="WD_REPEATS_REGION"/>
    <property type="match status" value="1"/>
</dbReference>